<feature type="domain" description="DUF4349" evidence="2">
    <location>
        <begin position="86"/>
        <end position="322"/>
    </location>
</feature>
<dbReference type="AlphaFoldDB" id="A5FI13"/>
<keyword evidence="1" id="KW-0812">Transmembrane</keyword>
<name>A5FI13_FLAJ1</name>
<reference evidence="3 4" key="1">
    <citation type="journal article" date="2009" name="Appl. Environ. Microbiol.">
        <title>Novel features of the polysaccharide-digesting gliding bacterium Flavobacterium johnsoniae as revealed by genome sequence analysis.</title>
        <authorList>
            <person name="McBride M.J."/>
            <person name="Xie G."/>
            <person name="Martens E.C."/>
            <person name="Lapidus A."/>
            <person name="Henrissat B."/>
            <person name="Rhodes R.G."/>
            <person name="Goltsman E."/>
            <person name="Wang W."/>
            <person name="Xu J."/>
            <person name="Hunnicutt D.W."/>
            <person name="Staroscik A.M."/>
            <person name="Hoover T.R."/>
            <person name="Cheng Y.Q."/>
            <person name="Stein J.L."/>
        </authorList>
    </citation>
    <scope>NUCLEOTIDE SEQUENCE [LARGE SCALE GENOMIC DNA]</scope>
    <source>
        <strain evidence="4">ATCC 17061 / DSM 2064 / JCM 8514 / BCRC 14874 / CCUG 350202 / NBRC 14942 / NCIMB 11054 / UW101</strain>
    </source>
</reference>
<feature type="transmembrane region" description="Helical" evidence="1">
    <location>
        <begin position="20"/>
        <end position="42"/>
    </location>
</feature>
<accession>A5FI13</accession>
<dbReference type="Proteomes" id="UP000006694">
    <property type="component" value="Chromosome"/>
</dbReference>
<organism evidence="3 4">
    <name type="scientific">Flavobacterium johnsoniae (strain ATCC 17061 / DSM 2064 / JCM 8514 / BCRC 14874 / CCUG 350202 / NBRC 14942 / NCIMB 11054 / UW101)</name>
    <name type="common">Cytophaga johnsonae</name>
    <dbReference type="NCBI Taxonomy" id="376686"/>
    <lineage>
        <taxon>Bacteria</taxon>
        <taxon>Pseudomonadati</taxon>
        <taxon>Bacteroidota</taxon>
        <taxon>Flavobacteriia</taxon>
        <taxon>Flavobacteriales</taxon>
        <taxon>Flavobacteriaceae</taxon>
        <taxon>Flavobacterium</taxon>
    </lineage>
</organism>
<gene>
    <name evidence="3" type="ordered locus">Fjoh_2136</name>
</gene>
<dbReference type="EMBL" id="CP000685">
    <property type="protein sequence ID" value="ABQ05164.1"/>
    <property type="molecule type" value="Genomic_DNA"/>
</dbReference>
<dbReference type="eggNOG" id="ENOG502ZCH8">
    <property type="taxonomic scope" value="Bacteria"/>
</dbReference>
<dbReference type="HOGENOM" id="CLU_849291_0_0_10"/>
<dbReference type="InterPro" id="IPR025645">
    <property type="entry name" value="DUF4349"/>
</dbReference>
<evidence type="ECO:0000313" key="3">
    <source>
        <dbReference type="EMBL" id="ABQ05164.1"/>
    </source>
</evidence>
<keyword evidence="1" id="KW-0472">Membrane</keyword>
<dbReference type="STRING" id="376686.Fjoh_2136"/>
<evidence type="ECO:0000259" key="2">
    <source>
        <dbReference type="Pfam" id="PF14257"/>
    </source>
</evidence>
<dbReference type="Pfam" id="PF14257">
    <property type="entry name" value="DUF4349"/>
    <property type="match status" value="1"/>
</dbReference>
<feature type="transmembrane region" description="Helical" evidence="1">
    <location>
        <begin position="294"/>
        <end position="321"/>
    </location>
</feature>
<keyword evidence="4" id="KW-1185">Reference proteome</keyword>
<keyword evidence="1" id="KW-1133">Transmembrane helix</keyword>
<sequence length="327" mass="36776">MKYFTQLETFNQQTFILIKFLTFMKTIVKLGLTGLAIIVLLFSCKKAENTSAENAYATGKSTADYASADSTAVSSSAAVENKDSKQKFIRTADLKFKVKNVVKSTYAIENAVQKFGGFVTYTNLQSNIQDQISTKISQDSTLETTKFTVENNITIRVPNTQLDTVIKTIARQIDFLDFRVIKADDVSLKLLSNQLSQKRNSESASRIEKVIDNKGKKVNDIVDAENTLTNQKEASDNALVNNLSLKDQINFSTITLQLYQNQTIKQDVTASEKDSSSYRPNLGIQILDALKNGLYIIEAVFIFFLNLWPFILIGIGGYFVYRKYFKK</sequence>
<evidence type="ECO:0000313" key="4">
    <source>
        <dbReference type="Proteomes" id="UP000006694"/>
    </source>
</evidence>
<protein>
    <recommendedName>
        <fullName evidence="2">DUF4349 domain-containing protein</fullName>
    </recommendedName>
</protein>
<dbReference type="KEGG" id="fjo:Fjoh_2136"/>
<proteinExistence type="predicted"/>
<evidence type="ECO:0000256" key="1">
    <source>
        <dbReference type="SAM" id="Phobius"/>
    </source>
</evidence>